<name>A0A382MDJ8_9ZZZZ</name>
<organism evidence="2">
    <name type="scientific">marine metagenome</name>
    <dbReference type="NCBI Taxonomy" id="408172"/>
    <lineage>
        <taxon>unclassified sequences</taxon>
        <taxon>metagenomes</taxon>
        <taxon>ecological metagenomes</taxon>
    </lineage>
</organism>
<feature type="non-terminal residue" evidence="2">
    <location>
        <position position="1"/>
    </location>
</feature>
<dbReference type="EMBL" id="UINC01092897">
    <property type="protein sequence ID" value="SVC46876.1"/>
    <property type="molecule type" value="Genomic_DNA"/>
</dbReference>
<gene>
    <name evidence="2" type="ORF">METZ01_LOCUS299730</name>
</gene>
<protein>
    <submittedName>
        <fullName evidence="2">Uncharacterized protein</fullName>
    </submittedName>
</protein>
<dbReference type="AlphaFoldDB" id="A0A382MDJ8"/>
<sequence length="385" mass="42021">KRIRANIAANNIFSVSTRGKESYEVINFSGQLENNQAALRGSFSPMAANRCTINLTRTSPAQEINPFMEEATIVITQALVDEITVAAKAEKVRKVELAQVAAKKKAEEEAARLLAKKKAEEEAAIQLAKKKAEDEEAAKKAYASQFAKSRSEGVQTMVSVQSELMRHPDYPDRSRVESALGLLMGSIAGDDLALIQSTQEKVLAEVALMVGYAEAVALKLAKKKAEEEAARLLAQKKAEEEAAKRAYAKQLAEVRTQGLQTMISVQSELMRHPDYPDRSRVEGVLGVLTQSISGDDLELIQSTQEQLLAEVALMVGYAEEAVRLLAQKKAEEAAAKKANAGQLAEIRTQGLQTMISVQSELLRHPDYPNRSRVEGVLGLFTQSIA</sequence>
<evidence type="ECO:0000313" key="2">
    <source>
        <dbReference type="EMBL" id="SVC46876.1"/>
    </source>
</evidence>
<proteinExistence type="predicted"/>
<feature type="coiled-coil region" evidence="1">
    <location>
        <begin position="215"/>
        <end position="257"/>
    </location>
</feature>
<feature type="non-terminal residue" evidence="2">
    <location>
        <position position="385"/>
    </location>
</feature>
<keyword evidence="1" id="KW-0175">Coiled coil</keyword>
<evidence type="ECO:0000256" key="1">
    <source>
        <dbReference type="SAM" id="Coils"/>
    </source>
</evidence>
<accession>A0A382MDJ8</accession>
<feature type="coiled-coil region" evidence="1">
    <location>
        <begin position="103"/>
        <end position="145"/>
    </location>
</feature>
<reference evidence="2" key="1">
    <citation type="submission" date="2018-05" db="EMBL/GenBank/DDBJ databases">
        <authorList>
            <person name="Lanie J.A."/>
            <person name="Ng W.-L."/>
            <person name="Kazmierczak K.M."/>
            <person name="Andrzejewski T.M."/>
            <person name="Davidsen T.M."/>
            <person name="Wayne K.J."/>
            <person name="Tettelin H."/>
            <person name="Glass J.I."/>
            <person name="Rusch D."/>
            <person name="Podicherti R."/>
            <person name="Tsui H.-C.T."/>
            <person name="Winkler M.E."/>
        </authorList>
    </citation>
    <scope>NUCLEOTIDE SEQUENCE</scope>
</reference>